<dbReference type="InterPro" id="IPR036147">
    <property type="entry name" value="Anti-sigma_E_RseA_N_sf"/>
</dbReference>
<dbReference type="SUPFAM" id="SSF89069">
    <property type="entry name" value="N-terminal, cytoplasmic domain of anti-sigmaE factor RseA"/>
    <property type="match status" value="1"/>
</dbReference>
<dbReference type="RefSeq" id="WP_345193951.1">
    <property type="nucleotide sequence ID" value="NZ_BAABFL010000065.1"/>
</dbReference>
<name>A0ABP8UYV2_9GAMM</name>
<protein>
    <submittedName>
        <fullName evidence="2">Anti sigma-E factor RseA C-terminal domain-containing protein</fullName>
    </submittedName>
</protein>
<dbReference type="PANTHER" id="PTHR38104">
    <property type="match status" value="1"/>
</dbReference>
<keyword evidence="3" id="KW-1185">Reference proteome</keyword>
<feature type="domain" description="Anti sigma-E protein RseA N-terminal" evidence="1">
    <location>
        <begin position="13"/>
        <end position="86"/>
    </location>
</feature>
<dbReference type="InterPro" id="IPR005572">
    <property type="entry name" value="Anti-sigma_E_RseA_N"/>
</dbReference>
<dbReference type="EMBL" id="BAABFL010000065">
    <property type="protein sequence ID" value="GAA4648368.1"/>
    <property type="molecule type" value="Genomic_DNA"/>
</dbReference>
<dbReference type="Pfam" id="PF03872">
    <property type="entry name" value="RseA_N"/>
    <property type="match status" value="1"/>
</dbReference>
<dbReference type="Gene3D" id="1.10.10.880">
    <property type="entry name" value="Anti sigma-E protein RseA, N-terminal domain"/>
    <property type="match status" value="1"/>
</dbReference>
<evidence type="ECO:0000313" key="3">
    <source>
        <dbReference type="Proteomes" id="UP001500604"/>
    </source>
</evidence>
<reference evidence="3" key="1">
    <citation type="journal article" date="2019" name="Int. J. Syst. Evol. Microbiol.">
        <title>The Global Catalogue of Microorganisms (GCM) 10K type strain sequencing project: providing services to taxonomists for standard genome sequencing and annotation.</title>
        <authorList>
            <consortium name="The Broad Institute Genomics Platform"/>
            <consortium name="The Broad Institute Genome Sequencing Center for Infectious Disease"/>
            <person name="Wu L."/>
            <person name="Ma J."/>
        </authorList>
    </citation>
    <scope>NUCLEOTIDE SEQUENCE [LARGE SCALE GENOMIC DNA]</scope>
    <source>
        <strain evidence="3">JCM 17805</strain>
    </source>
</reference>
<dbReference type="Proteomes" id="UP001500604">
    <property type="component" value="Unassembled WGS sequence"/>
</dbReference>
<dbReference type="PANTHER" id="PTHR38104:SF1">
    <property type="entry name" value="ANTI-SIGMA-E FACTOR RSEA"/>
    <property type="match status" value="1"/>
</dbReference>
<dbReference type="InterPro" id="IPR052383">
    <property type="entry name" value="Anti-sigma-E_RseA-like"/>
</dbReference>
<comment type="caution">
    <text evidence="2">The sequence shown here is derived from an EMBL/GenBank/DDBJ whole genome shotgun (WGS) entry which is preliminary data.</text>
</comment>
<organism evidence="2 3">
    <name type="scientific">Kistimonas scapharcae</name>
    <dbReference type="NCBI Taxonomy" id="1036133"/>
    <lineage>
        <taxon>Bacteria</taxon>
        <taxon>Pseudomonadati</taxon>
        <taxon>Pseudomonadota</taxon>
        <taxon>Gammaproteobacteria</taxon>
        <taxon>Oceanospirillales</taxon>
        <taxon>Endozoicomonadaceae</taxon>
        <taxon>Kistimonas</taxon>
    </lineage>
</organism>
<sequence length="213" mass="23262">MTAIDNQPDRRLKESLSALMDNEANELEMHRVLDHLQKDEAFRKTAFSYQLIGETLRKENNAFAGIDISSAVSDAIGQEPAVNTEERLSGRWQSLGRFAVAASVTLAVIVGVQLWNGQNAGQQDIASVQETVQPVASDNGTLVADYGAVGVLAGYGTEQKGLTPSQLNRARVFADNVARERFSAYMLQHAEQQSSYTAQGMLPFVRAASFERP</sequence>
<gene>
    <name evidence="2" type="ORF">GCM10023116_06350</name>
</gene>
<proteinExistence type="predicted"/>
<evidence type="ECO:0000313" key="2">
    <source>
        <dbReference type="EMBL" id="GAA4648368.1"/>
    </source>
</evidence>
<dbReference type="CDD" id="cd16328">
    <property type="entry name" value="RseA_N"/>
    <property type="match status" value="1"/>
</dbReference>
<evidence type="ECO:0000259" key="1">
    <source>
        <dbReference type="Pfam" id="PF03872"/>
    </source>
</evidence>
<accession>A0ABP8UYV2</accession>